<reference evidence="2" key="1">
    <citation type="submission" date="2003-08" db="EMBL/GenBank/DDBJ databases">
        <authorList>
            <person name="Birren B."/>
            <person name="Nusbaum C."/>
            <person name="Abebe A."/>
            <person name="Abouelleil A."/>
            <person name="Adekoya E."/>
            <person name="Ait-zahra M."/>
            <person name="Allen N."/>
            <person name="Allen T."/>
            <person name="An P."/>
            <person name="Anderson M."/>
            <person name="Anderson S."/>
            <person name="Arachchi H."/>
            <person name="Armbruster J."/>
            <person name="Bachantsang P."/>
            <person name="Baldwin J."/>
            <person name="Barry A."/>
            <person name="Bayul T."/>
            <person name="Blitshsteyn B."/>
            <person name="Bloom T."/>
            <person name="Blye J."/>
            <person name="Boguslavskiy L."/>
            <person name="Borowsky M."/>
            <person name="Boukhgalter B."/>
            <person name="Brunache A."/>
            <person name="Butler J."/>
            <person name="Calixte N."/>
            <person name="Calvo S."/>
            <person name="Camarata J."/>
            <person name="Campo K."/>
            <person name="Chang J."/>
            <person name="Cheshatsang Y."/>
            <person name="Citroen M."/>
            <person name="Collymore A."/>
            <person name="Considine T."/>
            <person name="Cook A."/>
            <person name="Cooke P."/>
            <person name="Corum B."/>
            <person name="Cuomo C."/>
            <person name="David R."/>
            <person name="Dawoe T."/>
            <person name="Degray S."/>
            <person name="Dodge S."/>
            <person name="Dooley K."/>
            <person name="Dorje P."/>
            <person name="Dorjee K."/>
            <person name="Dorris L."/>
            <person name="Duffey N."/>
            <person name="Dupes A."/>
            <person name="Elkins T."/>
            <person name="Engels R."/>
            <person name="Erickson J."/>
            <person name="Farina A."/>
            <person name="Faro S."/>
            <person name="Ferreira P."/>
            <person name="Fischer H."/>
            <person name="Fitzgerald M."/>
            <person name="Foley K."/>
            <person name="Gage D."/>
            <person name="Galagan J."/>
            <person name="Gearin G."/>
            <person name="Gnerre S."/>
            <person name="Gnirke A."/>
            <person name="Goyette A."/>
            <person name="Graham J."/>
            <person name="Grandbois E."/>
            <person name="Gyaltsen K."/>
            <person name="Hafez N."/>
            <person name="Hagopian D."/>
            <person name="Hagos B."/>
            <person name="Hall J."/>
            <person name="Hatcher B."/>
            <person name="Heller A."/>
            <person name="Higgins H."/>
            <person name="Honan T."/>
            <person name="Horn A."/>
            <person name="Houde N."/>
            <person name="Hughes L."/>
            <person name="Hulme W."/>
            <person name="Husby E."/>
            <person name="Iliev I."/>
            <person name="Jaffe D."/>
            <person name="Jones C."/>
            <person name="Kamal M."/>
            <person name="Kamat A."/>
            <person name="Kamvysselis M."/>
            <person name="Karlsson E."/>
            <person name="Kells C."/>
            <person name="Kieu A."/>
            <person name="Kisner P."/>
            <person name="Kodira C."/>
            <person name="Kulbokas E."/>
            <person name="Labutti K."/>
            <person name="Lama D."/>
            <person name="Landers T."/>
            <person name="Leger J."/>
            <person name="Levine S."/>
            <person name="Lewis D."/>
            <person name="Lewis T."/>
            <person name="Lindblad-toh K."/>
            <person name="Liu X."/>
            <person name="Lokyitsang T."/>
            <person name="Lokyitsang Y."/>
            <person name="Lucien O."/>
            <person name="Lui A."/>
            <person name="Ma L.J."/>
            <person name="Mabbitt R."/>
            <person name="Macdonald J."/>
            <person name="Maclean C."/>
            <person name="Major J."/>
            <person name="Manning J."/>
            <person name="Marabella R."/>
            <person name="Maru K."/>
            <person name="Matthews C."/>
            <person name="Mauceli E."/>
            <person name="Mccarthy M."/>
            <person name="Mcdonough S."/>
            <person name="Mcghee T."/>
            <person name="Meldrim J."/>
            <person name="Meneus L."/>
            <person name="Mesirov J."/>
            <person name="Mihalev A."/>
            <person name="Mihova T."/>
            <person name="Mikkelsen T."/>
            <person name="Mlenga V."/>
            <person name="Moru K."/>
            <person name="Mozes J."/>
            <person name="Mulrain L."/>
            <person name="Munson G."/>
            <person name="Naylor J."/>
            <person name="Newes C."/>
            <person name="Nguyen C."/>
            <person name="Nguyen N."/>
            <person name="Nguyen T."/>
            <person name="Nicol R."/>
            <person name="Nielsen C."/>
            <person name="Nizzari M."/>
            <person name="Norbu C."/>
            <person name="Norbu N."/>
            <person name="O'donnell P."/>
            <person name="Okoawo O."/>
            <person name="O'leary S."/>
            <person name="Omotosho B."/>
            <person name="O'neill K."/>
            <person name="Osman S."/>
            <person name="Parker S."/>
            <person name="Perrin D."/>
            <person name="Phunkhang P."/>
            <person name="Piqani B."/>
            <person name="Purcell S."/>
            <person name="Rachupka T."/>
            <person name="Ramasamy U."/>
            <person name="Rameau R."/>
            <person name="Ray V."/>
            <person name="Raymond C."/>
            <person name="Retta R."/>
            <person name="Richardson S."/>
            <person name="Rise C."/>
            <person name="Rodriguez J."/>
            <person name="Rogers J."/>
            <person name="Rogov P."/>
            <person name="Rutman M."/>
            <person name="Schupbach R."/>
            <person name="Seaman C."/>
            <person name="Settipalli S."/>
            <person name="Sharpe T."/>
            <person name="Sheridan J."/>
            <person name="Sherpa N."/>
            <person name="Shi J."/>
            <person name="Smirnov S."/>
            <person name="Smith C."/>
            <person name="Sougnez C."/>
            <person name="Spencer B."/>
            <person name="Stalker J."/>
            <person name="Stange-thomann N."/>
            <person name="Stavropoulos S."/>
            <person name="Stetson K."/>
            <person name="Stone C."/>
            <person name="Stone S."/>
            <person name="Stubbs M."/>
            <person name="Talamas J."/>
            <person name="Tchuinga P."/>
            <person name="Tenzing P."/>
            <person name="Tesfaye S."/>
            <person name="Theodore J."/>
            <person name="Thoulutsang Y."/>
            <person name="Topham K."/>
            <person name="Towey S."/>
            <person name="Tsamla T."/>
            <person name="Tsomo N."/>
            <person name="Vallee D."/>
            <person name="Vassiliev H."/>
            <person name="Venkataraman V."/>
            <person name="Vinson J."/>
            <person name="Vo A."/>
            <person name="Wade C."/>
            <person name="Wang S."/>
            <person name="Wangchuk T."/>
            <person name="Wangdi T."/>
            <person name="Whittaker C."/>
            <person name="Wilkinson J."/>
            <person name="Wu Y."/>
            <person name="Wyman D."/>
            <person name="Yadav S."/>
            <person name="Yang S."/>
            <person name="Yang X."/>
            <person name="Yeager S."/>
            <person name="Yee E."/>
            <person name="Young G."/>
            <person name="Zainoun J."/>
            <person name="Zembeck L."/>
            <person name="Zimmer A."/>
            <person name="Zody M."/>
            <person name="Lander E."/>
        </authorList>
    </citation>
    <scope>NUCLEOTIDE SEQUENCE [LARGE SCALE GENOMIC DNA]</scope>
</reference>
<reference evidence="1" key="2">
    <citation type="submission" date="2025-08" db="UniProtKB">
        <authorList>
            <consortium name="Ensembl"/>
        </authorList>
    </citation>
    <scope>IDENTIFICATION</scope>
</reference>
<evidence type="ECO:0000313" key="1">
    <source>
        <dbReference type="Ensembl" id="ENSCSAVP00000018583.1"/>
    </source>
</evidence>
<organism evidence="1 2">
    <name type="scientific">Ciona savignyi</name>
    <name type="common">Pacific transparent sea squirt</name>
    <dbReference type="NCBI Taxonomy" id="51511"/>
    <lineage>
        <taxon>Eukaryota</taxon>
        <taxon>Metazoa</taxon>
        <taxon>Chordata</taxon>
        <taxon>Tunicata</taxon>
        <taxon>Ascidiacea</taxon>
        <taxon>Phlebobranchia</taxon>
        <taxon>Cionidae</taxon>
        <taxon>Ciona</taxon>
    </lineage>
</organism>
<reference evidence="1" key="3">
    <citation type="submission" date="2025-09" db="UniProtKB">
        <authorList>
            <consortium name="Ensembl"/>
        </authorList>
    </citation>
    <scope>IDENTIFICATION</scope>
</reference>
<evidence type="ECO:0000313" key="2">
    <source>
        <dbReference type="Proteomes" id="UP000007875"/>
    </source>
</evidence>
<keyword evidence="2" id="KW-1185">Reference proteome</keyword>
<protein>
    <submittedName>
        <fullName evidence="1">Uncharacterized protein</fullName>
    </submittedName>
</protein>
<accession>H2ZLW7</accession>
<dbReference type="InParanoid" id="H2ZLW7"/>
<dbReference type="Ensembl" id="ENSCSAVT00000018785.1">
    <property type="protein sequence ID" value="ENSCSAVP00000018583.1"/>
    <property type="gene ID" value="ENSCSAVG00000010918.1"/>
</dbReference>
<dbReference type="Proteomes" id="UP000007875">
    <property type="component" value="Unassembled WGS sequence"/>
</dbReference>
<proteinExistence type="predicted"/>
<sequence length="293" mass="32729">MEDLVQESGHSLIGENILIDNSTVTLDNNENENLLDNSVDSVNNNEDVSTLHQSENEILENGLLLEHTDIPEDMTDFTAKNDLKIKSGARLDEQDNLHGLSRQYEDLTVSEEHSEICKTFNESLDEHEPTENNISIGNDDSDVITEEPTEYIVDEPSDSTLDTLSPVETPKITPFNHIDDPVQVQSDPWEIQPCVTNDYLQEISQYSINTSPERESNNIWAKQEVPVNGVNGLPMFELMPTNPVKPISYDHDSVASVEDVDQAVQLAKIEADQVSDDPWVKMTIPKSVSAPTT</sequence>
<name>H2ZLW7_CIOSA</name>
<dbReference type="HOGENOM" id="CLU_951662_0_0_1"/>
<dbReference type="AlphaFoldDB" id="H2ZLW7"/>